<gene>
    <name evidence="1" type="ORF">BJX68DRAFT_248270</name>
</gene>
<organism evidence="1 2">
    <name type="scientific">Aspergillus pseudodeflectus</name>
    <dbReference type="NCBI Taxonomy" id="176178"/>
    <lineage>
        <taxon>Eukaryota</taxon>
        <taxon>Fungi</taxon>
        <taxon>Dikarya</taxon>
        <taxon>Ascomycota</taxon>
        <taxon>Pezizomycotina</taxon>
        <taxon>Eurotiomycetes</taxon>
        <taxon>Eurotiomycetidae</taxon>
        <taxon>Eurotiales</taxon>
        <taxon>Aspergillaceae</taxon>
        <taxon>Aspergillus</taxon>
        <taxon>Aspergillus subgen. Nidulantes</taxon>
    </lineage>
</organism>
<protein>
    <submittedName>
        <fullName evidence="1">Uncharacterized protein</fullName>
    </submittedName>
</protein>
<sequence>MSFNLTAANQKKTILPIPPPSMSRSCLNNRHSRQYTPKPALALEWVHGMARATVRHRDWRLVYPEKSLCGYQSSSIA</sequence>
<dbReference type="GeneID" id="98157056"/>
<name>A0ABR4JGZ1_9EURO</name>
<dbReference type="RefSeq" id="XP_070893324.1">
    <property type="nucleotide sequence ID" value="XM_071041892.1"/>
</dbReference>
<evidence type="ECO:0000313" key="2">
    <source>
        <dbReference type="Proteomes" id="UP001610444"/>
    </source>
</evidence>
<evidence type="ECO:0000313" key="1">
    <source>
        <dbReference type="EMBL" id="KAL2839012.1"/>
    </source>
</evidence>
<keyword evidence="2" id="KW-1185">Reference proteome</keyword>
<accession>A0ABR4JGZ1</accession>
<proteinExistence type="predicted"/>
<reference evidence="1 2" key="1">
    <citation type="submission" date="2024-07" db="EMBL/GenBank/DDBJ databases">
        <title>Section-level genome sequencing and comparative genomics of Aspergillus sections Usti and Cavernicolus.</title>
        <authorList>
            <consortium name="Lawrence Berkeley National Laboratory"/>
            <person name="Nybo J.L."/>
            <person name="Vesth T.C."/>
            <person name="Theobald S."/>
            <person name="Frisvad J.C."/>
            <person name="Larsen T.O."/>
            <person name="Kjaerboelling I."/>
            <person name="Rothschild-Mancinelli K."/>
            <person name="Lyhne E.K."/>
            <person name="Kogle M.E."/>
            <person name="Barry K."/>
            <person name="Clum A."/>
            <person name="Na H."/>
            <person name="Ledsgaard L."/>
            <person name="Lin J."/>
            <person name="Lipzen A."/>
            <person name="Kuo A."/>
            <person name="Riley R."/>
            <person name="Mondo S."/>
            <person name="LaButti K."/>
            <person name="Haridas S."/>
            <person name="Pangalinan J."/>
            <person name="Salamov A.A."/>
            <person name="Simmons B.A."/>
            <person name="Magnuson J.K."/>
            <person name="Chen J."/>
            <person name="Drula E."/>
            <person name="Henrissat B."/>
            <person name="Wiebenga A."/>
            <person name="Lubbers R.J."/>
            <person name="Gomes A.C."/>
            <person name="Macurrencykelacurrency M.R."/>
            <person name="Stajich J."/>
            <person name="Grigoriev I.V."/>
            <person name="Mortensen U.H."/>
            <person name="De vries R.P."/>
            <person name="Baker S.E."/>
            <person name="Andersen M.R."/>
        </authorList>
    </citation>
    <scope>NUCLEOTIDE SEQUENCE [LARGE SCALE GENOMIC DNA]</scope>
    <source>
        <strain evidence="1 2">CBS 756.74</strain>
    </source>
</reference>
<comment type="caution">
    <text evidence="1">The sequence shown here is derived from an EMBL/GenBank/DDBJ whole genome shotgun (WGS) entry which is preliminary data.</text>
</comment>
<dbReference type="Proteomes" id="UP001610444">
    <property type="component" value="Unassembled WGS sequence"/>
</dbReference>
<dbReference type="EMBL" id="JBFXLR010000078">
    <property type="protein sequence ID" value="KAL2839012.1"/>
    <property type="molecule type" value="Genomic_DNA"/>
</dbReference>